<keyword evidence="4 8" id="KW-0378">Hydrolase</keyword>
<dbReference type="InterPro" id="IPR036590">
    <property type="entry name" value="SRAP-like"/>
</dbReference>
<evidence type="ECO:0000256" key="2">
    <source>
        <dbReference type="ARBA" id="ARBA00022670"/>
    </source>
</evidence>
<evidence type="ECO:0000256" key="7">
    <source>
        <dbReference type="ARBA" id="ARBA00023239"/>
    </source>
</evidence>
<comment type="caution">
    <text evidence="9">The sequence shown here is derived from an EMBL/GenBank/DDBJ whole genome shotgun (WGS) entry which is preliminary data.</text>
</comment>
<evidence type="ECO:0000256" key="5">
    <source>
        <dbReference type="ARBA" id="ARBA00023124"/>
    </source>
</evidence>
<gene>
    <name evidence="9" type="primary">yedK</name>
    <name evidence="10" type="ORF">CC99x_012480</name>
    <name evidence="9" type="ORF">CC99x_01280</name>
</gene>
<accession>A0A0Q9YE44</accession>
<dbReference type="EC" id="3.4.-.-" evidence="8"/>
<dbReference type="SUPFAM" id="SSF143081">
    <property type="entry name" value="BB1717-like"/>
    <property type="match status" value="1"/>
</dbReference>
<evidence type="ECO:0000313" key="11">
    <source>
        <dbReference type="Proteomes" id="UP000051494"/>
    </source>
</evidence>
<evidence type="ECO:0000256" key="6">
    <source>
        <dbReference type="ARBA" id="ARBA00023125"/>
    </source>
</evidence>
<evidence type="ECO:0000313" key="9">
    <source>
        <dbReference type="EMBL" id="KRG18799.1"/>
    </source>
</evidence>
<dbReference type="GO" id="GO:0003697">
    <property type="term" value="F:single-stranded DNA binding"/>
    <property type="evidence" value="ECO:0007669"/>
    <property type="project" value="InterPro"/>
</dbReference>
<organism evidence="9">
    <name type="scientific">Candidatus Berkiella cookevillensis</name>
    <dbReference type="NCBI Taxonomy" id="437022"/>
    <lineage>
        <taxon>Bacteria</taxon>
        <taxon>Pseudomonadati</taxon>
        <taxon>Pseudomonadota</taxon>
        <taxon>Gammaproteobacteria</taxon>
        <taxon>Candidatus Berkiellales</taxon>
        <taxon>Candidatus Berkiellaceae</taxon>
        <taxon>Candidatus Berkiella</taxon>
    </lineage>
</organism>
<reference evidence="10" key="3">
    <citation type="submission" date="2021-06" db="EMBL/GenBank/DDBJ databases">
        <title>Genomic Description and Analysis of Intracellular Bacteria, Candidatus Berkiella cookevillensis and Candidatus Berkiella aquae.</title>
        <authorList>
            <person name="Kidane D.T."/>
            <person name="Mehari Y.T."/>
            <person name="Rice F.C."/>
            <person name="Arivett B.A."/>
            <person name="Farone A.L."/>
            <person name="Berk S.G."/>
            <person name="Farone M.B."/>
        </authorList>
    </citation>
    <scope>NUCLEOTIDE SEQUENCE</scope>
    <source>
        <strain evidence="10">CC99</strain>
    </source>
</reference>
<dbReference type="Proteomes" id="UP000051494">
    <property type="component" value="Unassembled WGS sequence"/>
</dbReference>
<evidence type="ECO:0000256" key="4">
    <source>
        <dbReference type="ARBA" id="ARBA00022801"/>
    </source>
</evidence>
<dbReference type="Gene3D" id="3.90.1680.10">
    <property type="entry name" value="SOS response associated peptidase-like"/>
    <property type="match status" value="1"/>
</dbReference>
<reference evidence="10" key="2">
    <citation type="journal article" date="2016" name="Genome Announc.">
        <title>Draft Genome Sequences of Two Novel Amoeba-Resistant Intranuclear Bacteria, 'Candidatus Berkiella cookevillensis' and 'Candidatus Berkiella aquae'.</title>
        <authorList>
            <person name="Mehari Y.T."/>
            <person name="Arivett B.A."/>
            <person name="Farone A.L."/>
            <person name="Gunderson J.H."/>
            <person name="Farone M.B."/>
        </authorList>
    </citation>
    <scope>NUCLEOTIDE SEQUENCE</scope>
    <source>
        <strain evidence="10">CC99</strain>
    </source>
</reference>
<name>A0A0Q9YE44_9GAMM</name>
<evidence type="ECO:0000256" key="8">
    <source>
        <dbReference type="RuleBase" id="RU364100"/>
    </source>
</evidence>
<dbReference type="GO" id="GO:0106300">
    <property type="term" value="P:protein-DNA covalent cross-linking repair"/>
    <property type="evidence" value="ECO:0007669"/>
    <property type="project" value="InterPro"/>
</dbReference>
<evidence type="ECO:0000313" key="10">
    <source>
        <dbReference type="EMBL" id="MCS5709714.1"/>
    </source>
</evidence>
<proteinExistence type="inferred from homology"/>
<keyword evidence="7" id="KW-0456">Lyase</keyword>
<dbReference type="RefSeq" id="WP_057624387.1">
    <property type="nucleotide sequence ID" value="NZ_LKHV02000001.1"/>
</dbReference>
<dbReference type="EMBL" id="LKHV02000001">
    <property type="protein sequence ID" value="MCS5709714.1"/>
    <property type="molecule type" value="Genomic_DNA"/>
</dbReference>
<dbReference type="Pfam" id="PF02586">
    <property type="entry name" value="SRAP"/>
    <property type="match status" value="1"/>
</dbReference>
<dbReference type="GO" id="GO:0006508">
    <property type="term" value="P:proteolysis"/>
    <property type="evidence" value="ECO:0007669"/>
    <property type="project" value="UniProtKB-KW"/>
</dbReference>
<dbReference type="PANTHER" id="PTHR13604">
    <property type="entry name" value="DC12-RELATED"/>
    <property type="match status" value="1"/>
</dbReference>
<dbReference type="InterPro" id="IPR003738">
    <property type="entry name" value="SRAP"/>
</dbReference>
<keyword evidence="2 8" id="KW-0645">Protease</keyword>
<dbReference type="PANTHER" id="PTHR13604:SF0">
    <property type="entry name" value="ABASIC SITE PROCESSING PROTEIN HMCES"/>
    <property type="match status" value="1"/>
</dbReference>
<keyword evidence="3" id="KW-0227">DNA damage</keyword>
<dbReference type="STRING" id="437022.CC99x_01280"/>
<reference evidence="9" key="1">
    <citation type="submission" date="2015-09" db="EMBL/GenBank/DDBJ databases">
        <title>Draft Genome Sequences of Two Novel Amoeba-resistant Intranuclear Bacteria, Candidatus Berkiella cookevillensis and Candidatus Berkiella aquae.</title>
        <authorList>
            <person name="Mehari Y.T."/>
            <person name="Arivett B.A."/>
            <person name="Farone A.L."/>
            <person name="Gunderson J.H."/>
            <person name="Farone M.B."/>
        </authorList>
    </citation>
    <scope>NUCLEOTIDE SEQUENCE [LARGE SCALE GENOMIC DNA]</scope>
    <source>
        <strain evidence="9">CC99</strain>
    </source>
</reference>
<dbReference type="GO" id="GO:0008233">
    <property type="term" value="F:peptidase activity"/>
    <property type="evidence" value="ECO:0007669"/>
    <property type="project" value="UniProtKB-KW"/>
</dbReference>
<sequence length="219" mass="24837">MCGRFALHATIEEIVAHFSLKESFSMRPRYNIAPTQTIPIMLHNHRGVSFSRWAFLPRWAKAVNGAIPQGYINARSETLMEKPAFSDAFKSQRCIIPISGYYEWKALQGKKQPFYISSRDNAVMGIAGICSVWQESAWEKIMTCAIITKPAVADFVKIHDRMPMILQPHNYNSWLNPKENLLNLEKLLADETLPVLQAFPVSLHVNSPHNDSAVCIKPL</sequence>
<keyword evidence="5" id="KW-0190">Covalent protein-DNA linkage</keyword>
<dbReference type="EMBL" id="LKHV01000005">
    <property type="protein sequence ID" value="KRG18799.1"/>
    <property type="molecule type" value="Genomic_DNA"/>
</dbReference>
<evidence type="ECO:0000256" key="1">
    <source>
        <dbReference type="ARBA" id="ARBA00008136"/>
    </source>
</evidence>
<keyword evidence="6" id="KW-0238">DNA-binding</keyword>
<comment type="similarity">
    <text evidence="1 8">Belongs to the SOS response-associated peptidase family.</text>
</comment>
<protein>
    <recommendedName>
        <fullName evidence="8">Abasic site processing protein</fullName>
        <ecNumber evidence="8">3.4.-.-</ecNumber>
    </recommendedName>
</protein>
<dbReference type="OrthoDB" id="6192129at2"/>
<evidence type="ECO:0000256" key="3">
    <source>
        <dbReference type="ARBA" id="ARBA00022763"/>
    </source>
</evidence>
<keyword evidence="11" id="KW-1185">Reference proteome</keyword>
<dbReference type="GO" id="GO:0016829">
    <property type="term" value="F:lyase activity"/>
    <property type="evidence" value="ECO:0007669"/>
    <property type="project" value="UniProtKB-KW"/>
</dbReference>
<dbReference type="AlphaFoldDB" id="A0A0Q9YE44"/>